<comment type="caution">
    <text evidence="1">The sequence shown here is derived from an EMBL/GenBank/DDBJ whole genome shotgun (WGS) entry which is preliminary data.</text>
</comment>
<dbReference type="RefSeq" id="XP_067925408.1">
    <property type="nucleotide sequence ID" value="XM_068062610.1"/>
</dbReference>
<gene>
    <name evidence="1" type="ORF">CSUI_002408</name>
</gene>
<dbReference type="GeneID" id="94425821"/>
<name>A0A2C6L9E5_9APIC</name>
<organism evidence="1 2">
    <name type="scientific">Cystoisospora suis</name>
    <dbReference type="NCBI Taxonomy" id="483139"/>
    <lineage>
        <taxon>Eukaryota</taxon>
        <taxon>Sar</taxon>
        <taxon>Alveolata</taxon>
        <taxon>Apicomplexa</taxon>
        <taxon>Conoidasida</taxon>
        <taxon>Coccidia</taxon>
        <taxon>Eucoccidiorida</taxon>
        <taxon>Eimeriorina</taxon>
        <taxon>Sarcocystidae</taxon>
        <taxon>Cystoisospora</taxon>
    </lineage>
</organism>
<accession>A0A2C6L9E5</accession>
<evidence type="ECO:0000313" key="2">
    <source>
        <dbReference type="Proteomes" id="UP000221165"/>
    </source>
</evidence>
<dbReference type="Proteomes" id="UP000221165">
    <property type="component" value="Unassembled WGS sequence"/>
</dbReference>
<dbReference type="EMBL" id="MIGC01001020">
    <property type="protein sequence ID" value="PHJ23733.1"/>
    <property type="molecule type" value="Genomic_DNA"/>
</dbReference>
<evidence type="ECO:0000313" key="1">
    <source>
        <dbReference type="EMBL" id="PHJ23733.1"/>
    </source>
</evidence>
<reference evidence="1 2" key="1">
    <citation type="journal article" date="2017" name="Int. J. Parasitol.">
        <title>The genome of the protozoan parasite Cystoisospora suis and a reverse vaccinology approach to identify vaccine candidates.</title>
        <authorList>
            <person name="Palmieri N."/>
            <person name="Shrestha A."/>
            <person name="Ruttkowski B."/>
            <person name="Beck T."/>
            <person name="Vogl C."/>
            <person name="Tomley F."/>
            <person name="Blake D.P."/>
            <person name="Joachim A."/>
        </authorList>
    </citation>
    <scope>NUCLEOTIDE SEQUENCE [LARGE SCALE GENOMIC DNA]</scope>
    <source>
        <strain evidence="1 2">Wien I</strain>
    </source>
</reference>
<protein>
    <submittedName>
        <fullName evidence="1">Uncharacterized protein</fullName>
    </submittedName>
</protein>
<sequence>MSASKLRFFLPQPTRIAQQKTRKKDVEEEAISRQTTIHLPVLRMGVKNLEPSRRNFTKFIHFHPALLGPTQKTYGGIAKFEPARGCCRDNHRENSGVAGHLDYARRNVTGREQLLRDSQCGNKSGNHPRPRPLR</sequence>
<dbReference type="AlphaFoldDB" id="A0A2C6L9E5"/>
<dbReference type="VEuPathDB" id="ToxoDB:CSUI_002408"/>
<keyword evidence="2" id="KW-1185">Reference proteome</keyword>
<proteinExistence type="predicted"/>